<dbReference type="InterPro" id="IPR007110">
    <property type="entry name" value="Ig-like_dom"/>
</dbReference>
<keyword evidence="5" id="KW-0677">Repeat</keyword>
<evidence type="ECO:0000256" key="6">
    <source>
        <dbReference type="ARBA" id="ARBA00022989"/>
    </source>
</evidence>
<dbReference type="RefSeq" id="XP_028565065.1">
    <property type="nucleotide sequence ID" value="XM_028709232.1"/>
</dbReference>
<keyword evidence="6 14" id="KW-1133">Transmembrane helix</keyword>
<evidence type="ECO:0000256" key="9">
    <source>
        <dbReference type="ARBA" id="ARBA00023180"/>
    </source>
</evidence>
<feature type="domain" description="Ig-like" evidence="16">
    <location>
        <begin position="131"/>
        <end position="218"/>
    </location>
</feature>
<feature type="domain" description="Fibronectin type-III" evidence="17">
    <location>
        <begin position="514"/>
        <end position="609"/>
    </location>
</feature>
<dbReference type="AlphaFoldDB" id="A0A670JT45"/>
<dbReference type="SMART" id="SM00060">
    <property type="entry name" value="FN3"/>
    <property type="match status" value="2"/>
</dbReference>
<evidence type="ECO:0000256" key="3">
    <source>
        <dbReference type="ARBA" id="ARBA00022692"/>
    </source>
</evidence>
<organism evidence="18 19">
    <name type="scientific">Podarcis muralis</name>
    <name type="common">Wall lizard</name>
    <name type="synonym">Lacerta muralis</name>
    <dbReference type="NCBI Taxonomy" id="64176"/>
    <lineage>
        <taxon>Eukaryota</taxon>
        <taxon>Metazoa</taxon>
        <taxon>Chordata</taxon>
        <taxon>Craniata</taxon>
        <taxon>Vertebrata</taxon>
        <taxon>Euteleostomi</taxon>
        <taxon>Lepidosauria</taxon>
        <taxon>Squamata</taxon>
        <taxon>Bifurcata</taxon>
        <taxon>Unidentata</taxon>
        <taxon>Episquamata</taxon>
        <taxon>Laterata</taxon>
        <taxon>Lacertibaenia</taxon>
        <taxon>Lacertidae</taxon>
        <taxon>Podarcis</taxon>
    </lineage>
</organism>
<evidence type="ECO:0000256" key="8">
    <source>
        <dbReference type="ARBA" id="ARBA00023157"/>
    </source>
</evidence>
<dbReference type="InterPro" id="IPR036179">
    <property type="entry name" value="Ig-like_dom_sf"/>
</dbReference>
<dbReference type="Proteomes" id="UP000472272">
    <property type="component" value="Chromosome 16"/>
</dbReference>
<feature type="compositionally biased region" description="Polar residues" evidence="13">
    <location>
        <begin position="702"/>
        <end position="711"/>
    </location>
</feature>
<evidence type="ECO:0000256" key="15">
    <source>
        <dbReference type="SAM" id="SignalP"/>
    </source>
</evidence>
<feature type="chain" id="PRO_5025385170" description="Immunoglobulin superfamily DCC subclass member 3" evidence="15">
    <location>
        <begin position="23"/>
        <end position="734"/>
    </location>
</feature>
<dbReference type="FunFam" id="2.60.40.10:FF:000930">
    <property type="entry name" value="immunoglobulin superfamily DCC subclass member 3"/>
    <property type="match status" value="1"/>
</dbReference>
<feature type="region of interest" description="Disordered" evidence="13">
    <location>
        <begin position="667"/>
        <end position="734"/>
    </location>
</feature>
<accession>A0A670JT45</accession>
<feature type="compositionally biased region" description="Basic and acidic residues" evidence="13">
    <location>
        <begin position="681"/>
        <end position="691"/>
    </location>
</feature>
<keyword evidence="4 15" id="KW-0732">Signal</keyword>
<feature type="domain" description="Ig-like" evidence="16">
    <location>
        <begin position="230"/>
        <end position="313"/>
    </location>
</feature>
<dbReference type="SMART" id="SM00408">
    <property type="entry name" value="IGc2"/>
    <property type="match status" value="4"/>
</dbReference>
<evidence type="ECO:0000256" key="13">
    <source>
        <dbReference type="SAM" id="MobiDB-lite"/>
    </source>
</evidence>
<dbReference type="PROSITE" id="PS50835">
    <property type="entry name" value="IG_LIKE"/>
    <property type="match status" value="4"/>
</dbReference>
<dbReference type="Pfam" id="PF00041">
    <property type="entry name" value="fn3"/>
    <property type="match status" value="2"/>
</dbReference>
<dbReference type="CDD" id="cd00063">
    <property type="entry name" value="FN3"/>
    <property type="match status" value="2"/>
</dbReference>
<dbReference type="FunFam" id="2.60.40.10:FF:000577">
    <property type="entry name" value="immunoglobulin superfamily DCC subclass member 3"/>
    <property type="match status" value="1"/>
</dbReference>
<dbReference type="KEGG" id="pmua:114586180"/>
<evidence type="ECO:0000313" key="19">
    <source>
        <dbReference type="Proteomes" id="UP000472272"/>
    </source>
</evidence>
<dbReference type="Pfam" id="PF13927">
    <property type="entry name" value="Ig_3"/>
    <property type="match status" value="3"/>
</dbReference>
<keyword evidence="8" id="KW-1015">Disulfide bond</keyword>
<reference evidence="18" key="2">
    <citation type="submission" date="2025-08" db="UniProtKB">
        <authorList>
            <consortium name="Ensembl"/>
        </authorList>
    </citation>
    <scope>IDENTIFICATION</scope>
</reference>
<dbReference type="InterPro" id="IPR036116">
    <property type="entry name" value="FN3_sf"/>
</dbReference>
<dbReference type="FunFam" id="2.60.40.10:FF:000299">
    <property type="entry name" value="protogenin isoform X2"/>
    <property type="match status" value="1"/>
</dbReference>
<feature type="region of interest" description="Disordered" evidence="13">
    <location>
        <begin position="86"/>
        <end position="105"/>
    </location>
</feature>
<dbReference type="InterPro" id="IPR003598">
    <property type="entry name" value="Ig_sub2"/>
</dbReference>
<name>A0A670JT45_PODMU</name>
<evidence type="ECO:0000256" key="5">
    <source>
        <dbReference type="ARBA" id="ARBA00022737"/>
    </source>
</evidence>
<feature type="compositionally biased region" description="Polar residues" evidence="13">
    <location>
        <begin position="667"/>
        <end position="680"/>
    </location>
</feature>
<keyword evidence="9" id="KW-0325">Glycoprotein</keyword>
<keyword evidence="10" id="KW-0393">Immunoglobulin domain</keyword>
<evidence type="ECO:0000256" key="4">
    <source>
        <dbReference type="ARBA" id="ARBA00022729"/>
    </source>
</evidence>
<dbReference type="SMART" id="SM00409">
    <property type="entry name" value="IG"/>
    <property type="match status" value="4"/>
</dbReference>
<dbReference type="GO" id="GO:0098609">
    <property type="term" value="P:cell-cell adhesion"/>
    <property type="evidence" value="ECO:0007669"/>
    <property type="project" value="TreeGrafter"/>
</dbReference>
<dbReference type="InterPro" id="IPR013783">
    <property type="entry name" value="Ig-like_fold"/>
</dbReference>
<evidence type="ECO:0000313" key="18">
    <source>
        <dbReference type="Ensembl" id="ENSPMRP00000028258.1"/>
    </source>
</evidence>
<keyword evidence="7 14" id="KW-0472">Membrane</keyword>
<evidence type="ECO:0000259" key="17">
    <source>
        <dbReference type="PROSITE" id="PS50853"/>
    </source>
</evidence>
<dbReference type="InterPro" id="IPR003599">
    <property type="entry name" value="Ig_sub"/>
</dbReference>
<evidence type="ECO:0000256" key="14">
    <source>
        <dbReference type="SAM" id="Phobius"/>
    </source>
</evidence>
<dbReference type="Pfam" id="PF07679">
    <property type="entry name" value="I-set"/>
    <property type="match status" value="1"/>
</dbReference>
<evidence type="ECO:0000256" key="10">
    <source>
        <dbReference type="ARBA" id="ARBA00023319"/>
    </source>
</evidence>
<comment type="subcellular location">
    <subcellularLocation>
        <location evidence="1">Membrane</location>
        <topology evidence="1">Single-pass membrane protein</topology>
    </subcellularLocation>
</comment>
<dbReference type="FunFam" id="2.60.40.10:FF:000189">
    <property type="entry name" value="Neogenin isoform 3"/>
    <property type="match status" value="1"/>
</dbReference>
<dbReference type="OrthoDB" id="438268at2759"/>
<dbReference type="GeneID" id="114586180"/>
<dbReference type="SUPFAM" id="SSF48726">
    <property type="entry name" value="Immunoglobulin"/>
    <property type="match status" value="4"/>
</dbReference>
<evidence type="ECO:0000256" key="7">
    <source>
        <dbReference type="ARBA" id="ARBA00023136"/>
    </source>
</evidence>
<dbReference type="SUPFAM" id="SSF49265">
    <property type="entry name" value="Fibronectin type III"/>
    <property type="match status" value="1"/>
</dbReference>
<dbReference type="GeneTree" id="ENSGT00940000156969"/>
<keyword evidence="19" id="KW-1185">Reference proteome</keyword>
<protein>
    <recommendedName>
        <fullName evidence="11">Immunoglobulin superfamily DCC subclass member 3</fullName>
    </recommendedName>
    <alternativeName>
        <fullName evidence="12">Putative neuronal cell adhesion molecule</fullName>
    </alternativeName>
</protein>
<gene>
    <name evidence="18" type="primary">LOC114586180</name>
</gene>
<reference evidence="18 19" key="1">
    <citation type="journal article" date="2019" name="Proc. Natl. Acad. Sci. U.S.A.">
        <title>Regulatory changes in pterin and carotenoid genes underlie balanced color polymorphisms in the wall lizard.</title>
        <authorList>
            <person name="Andrade P."/>
            <person name="Pinho C."/>
            <person name="Perez I de Lanuza G."/>
            <person name="Afonso S."/>
            <person name="Brejcha J."/>
            <person name="Rubin C.J."/>
            <person name="Wallerman O."/>
            <person name="Pereira P."/>
            <person name="Sabatino S.J."/>
            <person name="Bellati A."/>
            <person name="Pellitteri-Rosa D."/>
            <person name="Bosakova Z."/>
            <person name="Bunikis I."/>
            <person name="Carretero M.A."/>
            <person name="Feiner N."/>
            <person name="Marsik P."/>
            <person name="Pauperio F."/>
            <person name="Salvi D."/>
            <person name="Soler L."/>
            <person name="While G.M."/>
            <person name="Uller T."/>
            <person name="Font E."/>
            <person name="Andersson L."/>
            <person name="Carneiro M."/>
        </authorList>
    </citation>
    <scope>NUCLEOTIDE SEQUENCE</scope>
</reference>
<evidence type="ECO:0000256" key="2">
    <source>
        <dbReference type="ARBA" id="ARBA00009588"/>
    </source>
</evidence>
<dbReference type="OMA" id="HINAHTI"/>
<dbReference type="Gene3D" id="2.60.40.10">
    <property type="entry name" value="Immunoglobulins"/>
    <property type="match status" value="6"/>
</dbReference>
<comment type="similarity">
    <text evidence="2">Belongs to the immunoglobulin superfamily. DCC family.</text>
</comment>
<dbReference type="InterPro" id="IPR003961">
    <property type="entry name" value="FN3_dom"/>
</dbReference>
<feature type="signal peptide" evidence="15">
    <location>
        <begin position="1"/>
        <end position="22"/>
    </location>
</feature>
<feature type="domain" description="Fibronectin type-III" evidence="17">
    <location>
        <begin position="418"/>
        <end position="513"/>
    </location>
</feature>
<proteinExistence type="inferred from homology"/>
<reference evidence="18" key="3">
    <citation type="submission" date="2025-09" db="UniProtKB">
        <authorList>
            <consortium name="Ensembl"/>
        </authorList>
    </citation>
    <scope>IDENTIFICATION</scope>
</reference>
<sequence>MSPWSGWLVLGLFLQDWGLAYPSELAFLLEPSDVIAIRDRPLLLHCQVEGEAPIAITWYRNGAALSNDSHAAILSNGSLRLESVHRRPRGGGAADANTTGNSSAGEYSCTAQNRYGLLVSRKARVQIATLSKFHMHPDSMAVEEGGVARFQCFIQGVPEATITWERNRTALLTDDYRYTLLPTGILQITGVRRSDVGTYRCVASNIANTRYSQEAMLSISVSVAKLYKEPVILSGPQNLTITVHQTAILECIATGNPRPIVSWSRLDGRSIGVEGIQVLGTGNLMISDVSVKHAGVYVCAANRPGTRVRRTAQGILMVQAPPEFVQWPQSVSKPPGSSAIFTCVAQGVPEPHLIWLKNGKVLAPGENIKLTHNNSTLMIQRITSADEAIYQCIAENSAGTNQASARLAVALSKELPSSPEGVQATALSTTSIQVSWLEPPMEVTEAIIGYVLHIRKAGESDSRELQEAVSKTTFQHVFTNLEPSTTYSIYLKAYSPLGASQDSQPILATTLGSIPAALGFFTKILNNSAVYVFWELPAKPGRIEGFKLYLRKLPSAHYEGPELLSGMANSFTFSNLEPSAMYEIKLQAFNGNGDGNSSVRFVSLKENSERLDANSVCQCGKDGESSLAGIVVGVHIGMACIIFCVLFLMFGYRKSLFCKKGTQESWTIPQGTEPVQTTTREPPRNQRKLEGGAKPSEMVELVTQNPPSSDGLTAHDTPHFEVTVERCPPSQPSG</sequence>
<dbReference type="PROSITE" id="PS50853">
    <property type="entry name" value="FN3"/>
    <property type="match status" value="2"/>
</dbReference>
<keyword evidence="3 14" id="KW-0812">Transmembrane</keyword>
<dbReference type="GO" id="GO:0016020">
    <property type="term" value="C:membrane"/>
    <property type="evidence" value="ECO:0007669"/>
    <property type="project" value="UniProtKB-SubCell"/>
</dbReference>
<feature type="domain" description="Ig-like" evidence="16">
    <location>
        <begin position="322"/>
        <end position="408"/>
    </location>
</feature>
<dbReference type="InterPro" id="IPR013098">
    <property type="entry name" value="Ig_I-set"/>
</dbReference>
<evidence type="ECO:0000256" key="12">
    <source>
        <dbReference type="ARBA" id="ARBA00076721"/>
    </source>
</evidence>
<dbReference type="PANTHER" id="PTHR44170">
    <property type="entry name" value="PROTEIN SIDEKICK"/>
    <property type="match status" value="1"/>
</dbReference>
<dbReference type="Ensembl" id="ENSPMRT00000029980.1">
    <property type="protein sequence ID" value="ENSPMRP00000028258.1"/>
    <property type="gene ID" value="ENSPMRG00000018240.1"/>
</dbReference>
<evidence type="ECO:0000259" key="16">
    <source>
        <dbReference type="PROSITE" id="PS50835"/>
    </source>
</evidence>
<evidence type="ECO:0000256" key="11">
    <source>
        <dbReference type="ARBA" id="ARBA00067436"/>
    </source>
</evidence>
<feature type="transmembrane region" description="Helical" evidence="14">
    <location>
        <begin position="627"/>
        <end position="650"/>
    </location>
</feature>
<evidence type="ECO:0000256" key="1">
    <source>
        <dbReference type="ARBA" id="ARBA00004167"/>
    </source>
</evidence>
<dbReference type="PANTHER" id="PTHR44170:SF40">
    <property type="entry name" value="IMMUNOGLOBULIN SUPERFAMILY DCC SUBCLASS MEMBER 3 ISOFORM X1-RELATED"/>
    <property type="match status" value="1"/>
</dbReference>
<feature type="domain" description="Ig-like" evidence="16">
    <location>
        <begin position="22"/>
        <end position="126"/>
    </location>
</feature>